<reference evidence="2 3" key="1">
    <citation type="submission" date="2020-04" db="EMBL/GenBank/DDBJ databases">
        <title>Perkinsus olseni comparative genomics.</title>
        <authorList>
            <person name="Bogema D.R."/>
        </authorList>
    </citation>
    <scope>NUCLEOTIDE SEQUENCE [LARGE SCALE GENOMIC DNA]</scope>
    <source>
        <strain evidence="2">ATCC PRA-179</strain>
    </source>
</reference>
<dbReference type="Proteomes" id="UP000570595">
    <property type="component" value="Unassembled WGS sequence"/>
</dbReference>
<dbReference type="EMBL" id="JABAHT010000118">
    <property type="protein sequence ID" value="KAF4664393.1"/>
    <property type="molecule type" value="Genomic_DNA"/>
</dbReference>
<comment type="caution">
    <text evidence="2">The sequence shown here is derived from an EMBL/GenBank/DDBJ whole genome shotgun (WGS) entry which is preliminary data.</text>
</comment>
<accession>A0A7J6LYM4</accession>
<sequence>MAPPSPVIQHAKLSLTSPLSKTAAAATDQPVARMCGKKCDRTTWLAADKPTVTAKPTTAPKPSTEPPDLLPYFNGLPHGTATW</sequence>
<evidence type="ECO:0000313" key="2">
    <source>
        <dbReference type="EMBL" id="KAF4664393.1"/>
    </source>
</evidence>
<proteinExistence type="predicted"/>
<name>A0A7J6LYM4_PEROL</name>
<gene>
    <name evidence="2" type="ORF">FOZ61_000865</name>
</gene>
<feature type="compositionally biased region" description="Low complexity" evidence="1">
    <location>
        <begin position="50"/>
        <end position="62"/>
    </location>
</feature>
<evidence type="ECO:0000313" key="3">
    <source>
        <dbReference type="Proteomes" id="UP000570595"/>
    </source>
</evidence>
<protein>
    <submittedName>
        <fullName evidence="2">Uncharacterized protein</fullName>
    </submittedName>
</protein>
<feature type="region of interest" description="Disordered" evidence="1">
    <location>
        <begin position="50"/>
        <end position="83"/>
    </location>
</feature>
<dbReference type="AlphaFoldDB" id="A0A7J6LYM4"/>
<evidence type="ECO:0000256" key="1">
    <source>
        <dbReference type="SAM" id="MobiDB-lite"/>
    </source>
</evidence>
<organism evidence="2 3">
    <name type="scientific">Perkinsus olseni</name>
    <name type="common">Perkinsus atlanticus</name>
    <dbReference type="NCBI Taxonomy" id="32597"/>
    <lineage>
        <taxon>Eukaryota</taxon>
        <taxon>Sar</taxon>
        <taxon>Alveolata</taxon>
        <taxon>Perkinsozoa</taxon>
        <taxon>Perkinsea</taxon>
        <taxon>Perkinsida</taxon>
        <taxon>Perkinsidae</taxon>
        <taxon>Perkinsus</taxon>
    </lineage>
</organism>